<feature type="domain" description="DUF4166" evidence="1">
    <location>
        <begin position="15"/>
        <end position="193"/>
    </location>
</feature>
<evidence type="ECO:0000313" key="3">
    <source>
        <dbReference type="Proteomes" id="UP000215137"/>
    </source>
</evidence>
<evidence type="ECO:0000313" key="2">
    <source>
        <dbReference type="EMBL" id="ASV69842.1"/>
    </source>
</evidence>
<keyword evidence="3" id="KW-1185">Reference proteome</keyword>
<dbReference type="InterPro" id="IPR025311">
    <property type="entry name" value="DUF4166"/>
</dbReference>
<dbReference type="RefSeq" id="WP_095373406.1">
    <property type="nucleotide sequence ID" value="NZ_CP022983.1"/>
</dbReference>
<sequence>MTMYEQVLGEHFERLHKRMQQRYRFNEAIFIGKGKMDMIENKWWLRPFLYLATKRRLMFPEHGKNIPFEVKNTLNIEKNEVYWERKFFIGGKVRFFDANMRWNEQTREVDDFLGYPSPLYSSLCFQVQPCGGLKIVSGRQKLLIGKHELEIPSFFQVKAEVYEQFDEKIGRFRIKVKVMNRLIGTLFTYEGTFIDE</sequence>
<organism evidence="2 3">
    <name type="scientific">Cytobacillus kochii</name>
    <dbReference type="NCBI Taxonomy" id="859143"/>
    <lineage>
        <taxon>Bacteria</taxon>
        <taxon>Bacillati</taxon>
        <taxon>Bacillota</taxon>
        <taxon>Bacilli</taxon>
        <taxon>Bacillales</taxon>
        <taxon>Bacillaceae</taxon>
        <taxon>Cytobacillus</taxon>
    </lineage>
</organism>
<protein>
    <recommendedName>
        <fullName evidence="1">DUF4166 domain-containing protein</fullName>
    </recommendedName>
</protein>
<name>A0A248TNV3_9BACI</name>
<reference evidence="2 3" key="1">
    <citation type="submission" date="2017-08" db="EMBL/GenBank/DDBJ databases">
        <title>Complete Genome Sequence of Bacillus kochii Oregon-R-modENCODE STRAIN BDGP4, isolated from Drosophila melanogaster gut.</title>
        <authorList>
            <person name="Wan K.H."/>
            <person name="Yu C."/>
            <person name="Park S."/>
            <person name="Hammonds A.S."/>
            <person name="Booth B.W."/>
            <person name="Celniker S.E."/>
        </authorList>
    </citation>
    <scope>NUCLEOTIDE SEQUENCE [LARGE SCALE GENOMIC DNA]</scope>
    <source>
        <strain evidence="2 3">BDGP4</strain>
    </source>
</reference>
<dbReference type="OrthoDB" id="2448833at2"/>
<dbReference type="KEGG" id="bko:CKF48_22540"/>
<proteinExistence type="predicted"/>
<evidence type="ECO:0000259" key="1">
    <source>
        <dbReference type="Pfam" id="PF13761"/>
    </source>
</evidence>
<dbReference type="Pfam" id="PF13761">
    <property type="entry name" value="DUF4166"/>
    <property type="match status" value="1"/>
</dbReference>
<dbReference type="AlphaFoldDB" id="A0A248TNV3"/>
<gene>
    <name evidence="2" type="ORF">CKF48_22540</name>
</gene>
<dbReference type="EMBL" id="CP022983">
    <property type="protein sequence ID" value="ASV69842.1"/>
    <property type="molecule type" value="Genomic_DNA"/>
</dbReference>
<dbReference type="Proteomes" id="UP000215137">
    <property type="component" value="Chromosome"/>
</dbReference>
<accession>A0A248TNV3</accession>